<keyword evidence="3" id="KW-1185">Reference proteome</keyword>
<dbReference type="AlphaFoldDB" id="A1ZPU7"/>
<evidence type="ECO:0000313" key="3">
    <source>
        <dbReference type="Proteomes" id="UP000004095"/>
    </source>
</evidence>
<dbReference type="Proteomes" id="UP000004095">
    <property type="component" value="Unassembled WGS sequence"/>
</dbReference>
<dbReference type="RefSeq" id="WP_002699254.1">
    <property type="nucleotide sequence ID" value="NZ_AAWS01000022.1"/>
</dbReference>
<organism evidence="2 3">
    <name type="scientific">Microscilla marina ATCC 23134</name>
    <dbReference type="NCBI Taxonomy" id="313606"/>
    <lineage>
        <taxon>Bacteria</taxon>
        <taxon>Pseudomonadati</taxon>
        <taxon>Bacteroidota</taxon>
        <taxon>Cytophagia</taxon>
        <taxon>Cytophagales</taxon>
        <taxon>Microscillaceae</taxon>
        <taxon>Microscilla</taxon>
    </lineage>
</organism>
<gene>
    <name evidence="2" type="ORF">M23134_02849</name>
</gene>
<accession>A1ZPU7</accession>
<sequence length="57" mass="6258">MNKQIVNLAFLSVLLALFAFTQAMPAAQKKTTEKKGAAQRAVYGSYSAKVMKYSSKK</sequence>
<proteinExistence type="predicted"/>
<keyword evidence="1" id="KW-0732">Signal</keyword>
<evidence type="ECO:0000256" key="1">
    <source>
        <dbReference type="SAM" id="SignalP"/>
    </source>
</evidence>
<dbReference type="EMBL" id="AAWS01000022">
    <property type="protein sequence ID" value="EAY27602.1"/>
    <property type="molecule type" value="Genomic_DNA"/>
</dbReference>
<name>A1ZPU7_MICM2</name>
<protein>
    <submittedName>
        <fullName evidence="2">Uncharacterized protein</fullName>
    </submittedName>
</protein>
<comment type="caution">
    <text evidence="2">The sequence shown here is derived from an EMBL/GenBank/DDBJ whole genome shotgun (WGS) entry which is preliminary data.</text>
</comment>
<feature type="chain" id="PRO_5002642348" evidence="1">
    <location>
        <begin position="27"/>
        <end position="57"/>
    </location>
</feature>
<reference evidence="2 3" key="1">
    <citation type="submission" date="2007-01" db="EMBL/GenBank/DDBJ databases">
        <authorList>
            <person name="Haygood M."/>
            <person name="Podell S."/>
            <person name="Anderson C."/>
            <person name="Hopkinson B."/>
            <person name="Roe K."/>
            <person name="Barbeau K."/>
            <person name="Gaasterland T."/>
            <person name="Ferriera S."/>
            <person name="Johnson J."/>
            <person name="Kravitz S."/>
            <person name="Beeson K."/>
            <person name="Sutton G."/>
            <person name="Rogers Y.-H."/>
            <person name="Friedman R."/>
            <person name="Frazier M."/>
            <person name="Venter J.C."/>
        </authorList>
    </citation>
    <scope>NUCLEOTIDE SEQUENCE [LARGE SCALE GENOMIC DNA]</scope>
    <source>
        <strain evidence="2 3">ATCC 23134</strain>
    </source>
</reference>
<feature type="signal peptide" evidence="1">
    <location>
        <begin position="1"/>
        <end position="26"/>
    </location>
</feature>
<evidence type="ECO:0000313" key="2">
    <source>
        <dbReference type="EMBL" id="EAY27602.1"/>
    </source>
</evidence>